<evidence type="ECO:0000313" key="2">
    <source>
        <dbReference type="Proteomes" id="UP000179935"/>
    </source>
</evidence>
<protein>
    <submittedName>
        <fullName evidence="1">Uncharacterized protein</fullName>
    </submittedName>
</protein>
<name>A0A1S2NV89_9ACTN</name>
<dbReference type="RefSeq" id="WP_071369310.1">
    <property type="nucleotide sequence ID" value="NZ_MLYP01000089.1"/>
</dbReference>
<comment type="caution">
    <text evidence="1">The sequence shown here is derived from an EMBL/GenBank/DDBJ whole genome shotgun (WGS) entry which is preliminary data.</text>
</comment>
<dbReference type="EMBL" id="MLYP01000089">
    <property type="protein sequence ID" value="OIJ85488.1"/>
    <property type="molecule type" value="Genomic_DNA"/>
</dbReference>
<gene>
    <name evidence="1" type="ORF">BIV24_28285</name>
</gene>
<sequence>MMLTASCTSQSSHHESKEPVYFQSLVSQVNGLYYHPFLREERGSAEAQFYALRTLEETGAKPRVTVGAETVAALRSDAVEASALWGRYWLVPLHDAGVSGVLGPGDTRNVEKLRTGGGWYEDPSLDRESDEGRLSATWAALEVEAATGSLGKLPAAEKAATVGWLGRLAGGRRPLDNAAALARCLHLLGEPVPASLTSVAAPDASGFTTRSGEERAALLEDTYNYVLLQESAGKKPHLDRGTWQQALTHNAESLDYEQLYDLVHILRAAGSPKGAFSAVTGRLERERMQDGTVRDPSSYLGTPDASLFVQRLRDVAGWRVRDKRLLRAVEEQANTPDAPRDGAARLSMAALKHSAGGAALSDQEAALCRDPSTVPDTVTADNVVNWQRAVWNCAESGVPTKAPSVNRWSVDDLENAQATATLVVGLHQAGQEDQIPGWLTADALRRWVDNPGPRANVYDHALIVRAYLLLGGHADESVVKQLARQFRAHRGCPGLPGLYRPDSEPACDLKTTWAVWELDKALDRKLGALPS</sequence>
<organism evidence="1 2">
    <name type="scientific">Streptomyces colonosanans</name>
    <dbReference type="NCBI Taxonomy" id="1428652"/>
    <lineage>
        <taxon>Bacteria</taxon>
        <taxon>Bacillati</taxon>
        <taxon>Actinomycetota</taxon>
        <taxon>Actinomycetes</taxon>
        <taxon>Kitasatosporales</taxon>
        <taxon>Streptomycetaceae</taxon>
        <taxon>Streptomyces</taxon>
    </lineage>
</organism>
<keyword evidence="2" id="KW-1185">Reference proteome</keyword>
<dbReference type="Proteomes" id="UP000179935">
    <property type="component" value="Unassembled WGS sequence"/>
</dbReference>
<proteinExistence type="predicted"/>
<dbReference type="STRING" id="1428652.BIV24_28285"/>
<dbReference type="AlphaFoldDB" id="A0A1S2NV89"/>
<reference evidence="1 2" key="1">
    <citation type="submission" date="2016-10" db="EMBL/GenBank/DDBJ databases">
        <title>Genome sequence of Streptomyces sp. MUSC 93.</title>
        <authorList>
            <person name="Lee L.-H."/>
            <person name="Ser H.-L."/>
            <person name="Law J.W.-F."/>
        </authorList>
    </citation>
    <scope>NUCLEOTIDE SEQUENCE [LARGE SCALE GENOMIC DNA]</scope>
    <source>
        <strain evidence="1 2">MUSC 93</strain>
    </source>
</reference>
<evidence type="ECO:0000313" key="1">
    <source>
        <dbReference type="EMBL" id="OIJ85488.1"/>
    </source>
</evidence>
<accession>A0A1S2NV89</accession>
<dbReference type="OrthoDB" id="3934240at2"/>